<dbReference type="AlphaFoldDB" id="A0A2J8I7T3"/>
<feature type="transmembrane region" description="Helical" evidence="1">
    <location>
        <begin position="180"/>
        <end position="200"/>
    </location>
</feature>
<comment type="caution">
    <text evidence="2">The sequence shown here is derived from an EMBL/GenBank/DDBJ whole genome shotgun (WGS) entry which is preliminary data.</text>
</comment>
<evidence type="ECO:0000313" key="2">
    <source>
        <dbReference type="EMBL" id="PNI06596.1"/>
    </source>
</evidence>
<feature type="transmembrane region" description="Helical" evidence="1">
    <location>
        <begin position="63"/>
        <end position="80"/>
    </location>
</feature>
<accession>A0A2J8I7T3</accession>
<dbReference type="OrthoDB" id="9770040at2"/>
<feature type="transmembrane region" description="Helical" evidence="1">
    <location>
        <begin position="338"/>
        <end position="360"/>
    </location>
</feature>
<dbReference type="InterPro" id="IPR010266">
    <property type="entry name" value="NnrS"/>
</dbReference>
<gene>
    <name evidence="2" type="ORF">C1N32_00885</name>
</gene>
<keyword evidence="1" id="KW-1133">Transmembrane helix</keyword>
<keyword evidence="1" id="KW-0812">Transmembrane</keyword>
<feature type="transmembrane region" description="Helical" evidence="1">
    <location>
        <begin position="212"/>
        <end position="232"/>
    </location>
</feature>
<feature type="transmembrane region" description="Helical" evidence="1">
    <location>
        <begin position="366"/>
        <end position="384"/>
    </location>
</feature>
<feature type="transmembrane region" description="Helical" evidence="1">
    <location>
        <begin position="114"/>
        <end position="133"/>
    </location>
</feature>
<proteinExistence type="predicted"/>
<feature type="transmembrane region" description="Helical" evidence="1">
    <location>
        <begin position="145"/>
        <end position="165"/>
    </location>
</feature>
<protein>
    <submittedName>
        <fullName evidence="2">Short-chain dehydrogenase</fullName>
    </submittedName>
</protein>
<evidence type="ECO:0000313" key="3">
    <source>
        <dbReference type="Proteomes" id="UP000236449"/>
    </source>
</evidence>
<feature type="transmembrane region" description="Helical" evidence="1">
    <location>
        <begin position="238"/>
        <end position="256"/>
    </location>
</feature>
<feature type="transmembrane region" description="Helical" evidence="1">
    <location>
        <begin position="21"/>
        <end position="43"/>
    </location>
</feature>
<evidence type="ECO:0000256" key="1">
    <source>
        <dbReference type="SAM" id="Phobius"/>
    </source>
</evidence>
<feature type="transmembrane region" description="Helical" evidence="1">
    <location>
        <begin position="268"/>
        <end position="285"/>
    </location>
</feature>
<name>A0A2J8I7T3_VIBDI</name>
<reference evidence="2 3" key="1">
    <citation type="submission" date="2018-01" db="EMBL/GenBank/DDBJ databases">
        <title>Draft genome sequences of six Vibrio diazotrophicus strains isolated from deep-sea sediments of the Baltic Sea.</title>
        <authorList>
            <person name="Castillo D."/>
            <person name="Vandieken V."/>
            <person name="Chiang O."/>
            <person name="Middelboe M."/>
        </authorList>
    </citation>
    <scope>NUCLEOTIDE SEQUENCE [LARGE SCALE GENOMIC DNA]</scope>
    <source>
        <strain evidence="2 3">60.27F</strain>
    </source>
</reference>
<dbReference type="Pfam" id="PF05940">
    <property type="entry name" value="NnrS"/>
    <property type="match status" value="1"/>
</dbReference>
<dbReference type="RefSeq" id="WP_102965132.1">
    <property type="nucleotide sequence ID" value="NZ_POSK01000001.1"/>
</dbReference>
<organism evidence="2 3">
    <name type="scientific">Vibrio diazotrophicus</name>
    <dbReference type="NCBI Taxonomy" id="685"/>
    <lineage>
        <taxon>Bacteria</taxon>
        <taxon>Pseudomonadati</taxon>
        <taxon>Pseudomonadota</taxon>
        <taxon>Gammaproteobacteria</taxon>
        <taxon>Vibrionales</taxon>
        <taxon>Vibrionaceae</taxon>
        <taxon>Vibrio</taxon>
    </lineage>
</organism>
<feature type="transmembrane region" description="Helical" evidence="1">
    <location>
        <begin position="92"/>
        <end position="108"/>
    </location>
</feature>
<dbReference type="Proteomes" id="UP000236449">
    <property type="component" value="Unassembled WGS sequence"/>
</dbReference>
<sequence>MLNITDKSAEDKIIPVLRLGFRPFFLFGSVYSVIAIGIWVYAFQHGQPAQLRVPALWWHVHEMFFGFAMAIVAGFLLTAVQNWTGVNGTKDKWLGVLVSLWMLPRVLLWTDVPLWLTSSIEALFLALVAYEISFRVVKAKGYRNLIFLPFFVLAIVANYASYATIKGMPPFPSIAVWQAMLWWFVLLISIMGGRVIPFFTARRFNFEKANTLLWLDAAANTPLVMLFALSFFPLTSEQVSPAIMLFAAVMQLARWLRWKPWTTLKEPLVWSLHLTYACIPSGLLIKALAELNWIPNGLFVSHNMLHVIAIGAIGGLILSMISRVTMGHTGRMIYQGPNMWLSFAAIVLAAFVRGFGVAFWPQHMLLMVDIAAALWIIAFTLFILKFGTMLLRPRADGHPG</sequence>
<dbReference type="EMBL" id="POSK01000001">
    <property type="protein sequence ID" value="PNI06596.1"/>
    <property type="molecule type" value="Genomic_DNA"/>
</dbReference>
<keyword evidence="1" id="KW-0472">Membrane</keyword>
<feature type="transmembrane region" description="Helical" evidence="1">
    <location>
        <begin position="305"/>
        <end position="326"/>
    </location>
</feature>